<evidence type="ECO:0000256" key="1">
    <source>
        <dbReference type="ARBA" id="ARBA00008007"/>
    </source>
</evidence>
<dbReference type="CDD" id="cd06223">
    <property type="entry name" value="PRTases_typeI"/>
    <property type="match status" value="1"/>
</dbReference>
<dbReference type="EMBL" id="CP049888">
    <property type="protein sequence ID" value="QIL51085.1"/>
    <property type="molecule type" value="Genomic_DNA"/>
</dbReference>
<dbReference type="AlphaFoldDB" id="A0A6G8B1J1"/>
<accession>A0A6G8B1J1</accession>
<dbReference type="Gene3D" id="3.40.50.2020">
    <property type="match status" value="1"/>
</dbReference>
<feature type="domain" description="Phosphoribosyltransferase" evidence="2">
    <location>
        <begin position="153"/>
        <end position="223"/>
    </location>
</feature>
<dbReference type="InterPro" id="IPR029057">
    <property type="entry name" value="PRTase-like"/>
</dbReference>
<protein>
    <submittedName>
        <fullName evidence="3">ComF family protein</fullName>
    </submittedName>
</protein>
<proteinExistence type="inferred from homology"/>
<dbReference type="Pfam" id="PF00156">
    <property type="entry name" value="Pribosyltran"/>
    <property type="match status" value="1"/>
</dbReference>
<comment type="similarity">
    <text evidence="1">Belongs to the ComF/GntX family.</text>
</comment>
<dbReference type="SUPFAM" id="SSF53271">
    <property type="entry name" value="PRTase-like"/>
    <property type="match status" value="1"/>
</dbReference>
<name>A0A6G8B1J1_9LACO</name>
<sequence>MKCEACQNDFFKNWDLTTFIFNQIKYDSVICFECQEQFIKIGPNYCFGCGKYQTMSDMCIDCMSWMRKGQTLLQNRALYRYSQMMKWFFREYKFKGGYHLRTIFLGELETLIEAERMIVIIPIAANKLKQRGFNQTKGLLQDQTHGSNLLRCKQSFQTTQSQKSREQRIHTPQWFELNVDRSEVKGQMITLIDDIYTTGRTLYHAADCLYVAGAKNVNSITLVR</sequence>
<gene>
    <name evidence="3" type="ORF">G7084_07135</name>
</gene>
<dbReference type="KEGG" id="wco:G7084_07135"/>
<dbReference type="PANTHER" id="PTHR47505">
    <property type="entry name" value="DNA UTILIZATION PROTEIN YHGH"/>
    <property type="match status" value="1"/>
</dbReference>
<keyword evidence="4" id="KW-1185">Reference proteome</keyword>
<evidence type="ECO:0000313" key="4">
    <source>
        <dbReference type="Proteomes" id="UP000500741"/>
    </source>
</evidence>
<dbReference type="Proteomes" id="UP000500741">
    <property type="component" value="Chromosome"/>
</dbReference>
<dbReference type="InterPro" id="IPR051910">
    <property type="entry name" value="ComF/GntX_DNA_util-trans"/>
</dbReference>
<dbReference type="RefSeq" id="WP_166011325.1">
    <property type="nucleotide sequence ID" value="NZ_CP049888.1"/>
</dbReference>
<reference evidence="3 4" key="1">
    <citation type="submission" date="2020-03" db="EMBL/GenBank/DDBJ databases">
        <title>Weissella sp. nov., isolated from Cybister lewisianus.</title>
        <authorList>
            <person name="Hyun D.-W."/>
            <person name="Bae J.-W."/>
        </authorList>
    </citation>
    <scope>NUCLEOTIDE SEQUENCE [LARGE SCALE GENOMIC DNA]</scope>
    <source>
        <strain evidence="3 4">HDW19</strain>
    </source>
</reference>
<organism evidence="3 4">
    <name type="scientific">Weissella coleopterorum</name>
    <dbReference type="NCBI Taxonomy" id="2714949"/>
    <lineage>
        <taxon>Bacteria</taxon>
        <taxon>Bacillati</taxon>
        <taxon>Bacillota</taxon>
        <taxon>Bacilli</taxon>
        <taxon>Lactobacillales</taxon>
        <taxon>Lactobacillaceae</taxon>
        <taxon>Weissella</taxon>
    </lineage>
</organism>
<dbReference type="PANTHER" id="PTHR47505:SF1">
    <property type="entry name" value="DNA UTILIZATION PROTEIN YHGH"/>
    <property type="match status" value="1"/>
</dbReference>
<dbReference type="InterPro" id="IPR000836">
    <property type="entry name" value="PRTase_dom"/>
</dbReference>
<evidence type="ECO:0000313" key="3">
    <source>
        <dbReference type="EMBL" id="QIL51085.1"/>
    </source>
</evidence>
<evidence type="ECO:0000259" key="2">
    <source>
        <dbReference type="Pfam" id="PF00156"/>
    </source>
</evidence>